<evidence type="ECO:0000256" key="11">
    <source>
        <dbReference type="ARBA" id="ARBA00022840"/>
    </source>
</evidence>
<evidence type="ECO:0000256" key="5">
    <source>
        <dbReference type="ARBA" id="ARBA00022643"/>
    </source>
</evidence>
<dbReference type="Pfam" id="PF06574">
    <property type="entry name" value="FAD_syn"/>
    <property type="match status" value="1"/>
</dbReference>
<evidence type="ECO:0000313" key="17">
    <source>
        <dbReference type="EMBL" id="OKZ32191.1"/>
    </source>
</evidence>
<evidence type="ECO:0000256" key="3">
    <source>
        <dbReference type="ARBA" id="ARBA00005201"/>
    </source>
</evidence>
<dbReference type="AlphaFoldDB" id="A0A1Q6HZY8"/>
<reference evidence="17 18" key="1">
    <citation type="journal article" date="2016" name="Nat. Biotechnol.">
        <title>Measurement of bacterial replication rates in microbial communities.</title>
        <authorList>
            <person name="Brown C.T."/>
            <person name="Olm M.R."/>
            <person name="Thomas B.C."/>
            <person name="Banfield J.F."/>
        </authorList>
    </citation>
    <scope>NUCLEOTIDE SEQUENCE [LARGE SCALE GENOMIC DNA]</scope>
    <source>
        <strain evidence="17">45_41</strain>
    </source>
</reference>
<dbReference type="EC" id="2.7.7.2" evidence="15"/>
<feature type="domain" description="Riboflavin kinase" evidence="16">
    <location>
        <begin position="163"/>
        <end position="289"/>
    </location>
</feature>
<dbReference type="InterPro" id="IPR014729">
    <property type="entry name" value="Rossmann-like_a/b/a_fold"/>
</dbReference>
<organism evidence="17 18">
    <name type="scientific">Bacteroides uniformis</name>
    <dbReference type="NCBI Taxonomy" id="820"/>
    <lineage>
        <taxon>Bacteria</taxon>
        <taxon>Pseudomonadati</taxon>
        <taxon>Bacteroidota</taxon>
        <taxon>Bacteroidia</taxon>
        <taxon>Bacteroidales</taxon>
        <taxon>Bacteroidaceae</taxon>
        <taxon>Bacteroides</taxon>
    </lineage>
</organism>
<keyword evidence="6 15" id="KW-0808">Transferase</keyword>
<sequence>MSVIKGATIGMFDGVHLGHQYLISQLKEHCDEAVAVTFTNHPLWVIKGEREPRLLSTPAEKSRMLGALSVRPVLLPFDEQLRHMTAEEFIRLLAREHGIDLLVLGFNNSIGSDRRTSDDDSALSNATGVEIIRASELPGEVKVNSSAIREMVAAGDVKQAAALLGRNYAINGTVVHGKKLGRTIGFPTANIEADSTDKLIPANGVYAADATTTDGHAYRAVVNIGHRPTVDNPSAPVTIEAHLDGFTGSLYDQPLTLHFLDRLRGERKFSGLDELKAAISSDLNRTRTL</sequence>
<dbReference type="SMART" id="SM00904">
    <property type="entry name" value="Flavokinase"/>
    <property type="match status" value="1"/>
</dbReference>
<keyword evidence="7 15" id="KW-0548">Nucleotidyltransferase</keyword>
<dbReference type="NCBIfam" id="TIGR00125">
    <property type="entry name" value="cyt_tran_rel"/>
    <property type="match status" value="1"/>
</dbReference>
<comment type="caution">
    <text evidence="17">The sequence shown here is derived from an EMBL/GenBank/DDBJ whole genome shotgun (WGS) entry which is preliminary data.</text>
</comment>
<evidence type="ECO:0000256" key="9">
    <source>
        <dbReference type="ARBA" id="ARBA00022777"/>
    </source>
</evidence>
<name>A0A1Q6HZY8_BACUN</name>
<dbReference type="PANTHER" id="PTHR22749:SF6">
    <property type="entry name" value="RIBOFLAVIN KINASE"/>
    <property type="match status" value="1"/>
</dbReference>
<evidence type="ECO:0000256" key="12">
    <source>
        <dbReference type="ARBA" id="ARBA00023268"/>
    </source>
</evidence>
<keyword evidence="12" id="KW-0511">Multifunctional enzyme</keyword>
<evidence type="ECO:0000259" key="16">
    <source>
        <dbReference type="SMART" id="SM00904"/>
    </source>
</evidence>
<evidence type="ECO:0000256" key="10">
    <source>
        <dbReference type="ARBA" id="ARBA00022827"/>
    </source>
</evidence>
<evidence type="ECO:0000256" key="2">
    <source>
        <dbReference type="ARBA" id="ARBA00004726"/>
    </source>
</evidence>
<comment type="catalytic activity">
    <reaction evidence="13 15">
        <text>riboflavin + ATP = FMN + ADP + H(+)</text>
        <dbReference type="Rhea" id="RHEA:14357"/>
        <dbReference type="ChEBI" id="CHEBI:15378"/>
        <dbReference type="ChEBI" id="CHEBI:30616"/>
        <dbReference type="ChEBI" id="CHEBI:57986"/>
        <dbReference type="ChEBI" id="CHEBI:58210"/>
        <dbReference type="ChEBI" id="CHEBI:456216"/>
        <dbReference type="EC" id="2.7.1.26"/>
    </reaction>
</comment>
<comment type="pathway">
    <text evidence="2 15">Cofactor biosynthesis; FAD biosynthesis; FAD from FMN: step 1/1.</text>
</comment>
<evidence type="ECO:0000256" key="7">
    <source>
        <dbReference type="ARBA" id="ARBA00022695"/>
    </source>
</evidence>
<evidence type="ECO:0000256" key="6">
    <source>
        <dbReference type="ARBA" id="ARBA00022679"/>
    </source>
</evidence>
<dbReference type="SUPFAM" id="SSF52374">
    <property type="entry name" value="Nucleotidylyl transferase"/>
    <property type="match status" value="1"/>
</dbReference>
<dbReference type="EC" id="2.7.1.26" evidence="15"/>
<evidence type="ECO:0000256" key="13">
    <source>
        <dbReference type="ARBA" id="ARBA00047880"/>
    </source>
</evidence>
<dbReference type="InterPro" id="IPR002606">
    <property type="entry name" value="Riboflavin_kinase_bac"/>
</dbReference>
<comment type="function">
    <text evidence="1">Catalyzes the phosphorylation of riboflavin to FMN followed by the adenylation of FMN to FAD.</text>
</comment>
<dbReference type="UniPathway" id="UPA00276">
    <property type="reaction ID" value="UER00406"/>
</dbReference>
<keyword evidence="9 15" id="KW-0418">Kinase</keyword>
<dbReference type="PIRSF" id="PIRSF004491">
    <property type="entry name" value="FAD_Synth"/>
    <property type="match status" value="1"/>
</dbReference>
<dbReference type="GO" id="GO:0003919">
    <property type="term" value="F:FMN adenylyltransferase activity"/>
    <property type="evidence" value="ECO:0007669"/>
    <property type="project" value="UniProtKB-UniRule"/>
</dbReference>
<evidence type="ECO:0000256" key="1">
    <source>
        <dbReference type="ARBA" id="ARBA00002121"/>
    </source>
</evidence>
<dbReference type="InterPro" id="IPR015865">
    <property type="entry name" value="Riboflavin_kinase_bac/euk"/>
</dbReference>
<dbReference type="GO" id="GO:0009398">
    <property type="term" value="P:FMN biosynthetic process"/>
    <property type="evidence" value="ECO:0007669"/>
    <property type="project" value="UniProtKB-UniRule"/>
</dbReference>
<dbReference type="CDD" id="cd02064">
    <property type="entry name" value="FAD_synthetase_N"/>
    <property type="match status" value="1"/>
</dbReference>
<dbReference type="InterPro" id="IPR004821">
    <property type="entry name" value="Cyt_trans-like"/>
</dbReference>
<keyword evidence="5 15" id="KW-0288">FMN</keyword>
<dbReference type="GO" id="GO:0008531">
    <property type="term" value="F:riboflavin kinase activity"/>
    <property type="evidence" value="ECO:0007669"/>
    <property type="project" value="UniProtKB-UniRule"/>
</dbReference>
<evidence type="ECO:0000256" key="14">
    <source>
        <dbReference type="ARBA" id="ARBA00049494"/>
    </source>
</evidence>
<protein>
    <recommendedName>
        <fullName evidence="15">Riboflavin biosynthesis protein</fullName>
    </recommendedName>
    <domain>
        <recommendedName>
            <fullName evidence="15">Riboflavin kinase</fullName>
            <ecNumber evidence="15">2.7.1.26</ecNumber>
        </recommendedName>
        <alternativeName>
            <fullName evidence="15">Flavokinase</fullName>
        </alternativeName>
    </domain>
    <domain>
        <recommendedName>
            <fullName evidence="15">FMN adenylyltransferase</fullName>
            <ecNumber evidence="15">2.7.7.2</ecNumber>
        </recommendedName>
        <alternativeName>
            <fullName evidence="15">FAD pyrophosphorylase</fullName>
        </alternativeName>
        <alternativeName>
            <fullName evidence="15">FAD synthase</fullName>
        </alternativeName>
    </domain>
</protein>
<evidence type="ECO:0000256" key="4">
    <source>
        <dbReference type="ARBA" id="ARBA00022630"/>
    </source>
</evidence>
<comment type="pathway">
    <text evidence="3 15">Cofactor biosynthesis; FMN biosynthesis; FMN from riboflavin (ATP route): step 1/1.</text>
</comment>
<dbReference type="NCBIfam" id="TIGR00083">
    <property type="entry name" value="ribF"/>
    <property type="match status" value="1"/>
</dbReference>
<proteinExistence type="inferred from homology"/>
<dbReference type="GO" id="GO:0009231">
    <property type="term" value="P:riboflavin biosynthetic process"/>
    <property type="evidence" value="ECO:0007669"/>
    <property type="project" value="InterPro"/>
</dbReference>
<evidence type="ECO:0000256" key="8">
    <source>
        <dbReference type="ARBA" id="ARBA00022741"/>
    </source>
</evidence>
<keyword evidence="10 15" id="KW-0274">FAD</keyword>
<dbReference type="Proteomes" id="UP000186549">
    <property type="component" value="Unassembled WGS sequence"/>
</dbReference>
<dbReference type="Gene3D" id="2.40.30.30">
    <property type="entry name" value="Riboflavin kinase-like"/>
    <property type="match status" value="1"/>
</dbReference>
<comment type="catalytic activity">
    <reaction evidence="14 15">
        <text>FMN + ATP + H(+) = FAD + diphosphate</text>
        <dbReference type="Rhea" id="RHEA:17237"/>
        <dbReference type="ChEBI" id="CHEBI:15378"/>
        <dbReference type="ChEBI" id="CHEBI:30616"/>
        <dbReference type="ChEBI" id="CHEBI:33019"/>
        <dbReference type="ChEBI" id="CHEBI:57692"/>
        <dbReference type="ChEBI" id="CHEBI:58210"/>
        <dbReference type="EC" id="2.7.7.2"/>
    </reaction>
</comment>
<gene>
    <name evidence="17" type="ORF">BHV79_10910</name>
</gene>
<accession>A0A1Q6HZY8</accession>
<evidence type="ECO:0000256" key="15">
    <source>
        <dbReference type="PIRNR" id="PIRNR004491"/>
    </source>
</evidence>
<dbReference type="Gene3D" id="3.40.50.620">
    <property type="entry name" value="HUPs"/>
    <property type="match status" value="1"/>
</dbReference>
<dbReference type="GO" id="GO:0006747">
    <property type="term" value="P:FAD biosynthetic process"/>
    <property type="evidence" value="ECO:0007669"/>
    <property type="project" value="UniProtKB-UniRule"/>
</dbReference>
<keyword evidence="8 15" id="KW-0547">Nucleotide-binding</keyword>
<dbReference type="PANTHER" id="PTHR22749">
    <property type="entry name" value="RIBOFLAVIN KINASE/FMN ADENYLYLTRANSFERASE"/>
    <property type="match status" value="1"/>
</dbReference>
<dbReference type="InterPro" id="IPR023465">
    <property type="entry name" value="Riboflavin_kinase_dom_sf"/>
</dbReference>
<dbReference type="InterPro" id="IPR023468">
    <property type="entry name" value="Riboflavin_kinase"/>
</dbReference>
<dbReference type="Pfam" id="PF01687">
    <property type="entry name" value="Flavokinase"/>
    <property type="match status" value="1"/>
</dbReference>
<dbReference type="GO" id="GO:0005524">
    <property type="term" value="F:ATP binding"/>
    <property type="evidence" value="ECO:0007669"/>
    <property type="project" value="UniProtKB-UniRule"/>
</dbReference>
<dbReference type="UniPathway" id="UPA00277">
    <property type="reaction ID" value="UER00407"/>
</dbReference>
<dbReference type="SUPFAM" id="SSF82114">
    <property type="entry name" value="Riboflavin kinase-like"/>
    <property type="match status" value="1"/>
</dbReference>
<evidence type="ECO:0000313" key="18">
    <source>
        <dbReference type="Proteomes" id="UP000186549"/>
    </source>
</evidence>
<dbReference type="EMBL" id="MNQU01000235">
    <property type="protein sequence ID" value="OKZ32191.1"/>
    <property type="molecule type" value="Genomic_DNA"/>
</dbReference>
<comment type="similarity">
    <text evidence="15">Belongs to the ribF family.</text>
</comment>
<keyword evidence="4 15" id="KW-0285">Flavoprotein</keyword>
<keyword evidence="11 15" id="KW-0067">ATP-binding</keyword>
<dbReference type="InterPro" id="IPR015864">
    <property type="entry name" value="FAD_synthase"/>
</dbReference>